<dbReference type="PROSITE" id="PS50112">
    <property type="entry name" value="PAS"/>
    <property type="match status" value="1"/>
</dbReference>
<dbReference type="EMBL" id="JAPQER010000001">
    <property type="protein sequence ID" value="MCY6482895.1"/>
    <property type="molecule type" value="Genomic_DNA"/>
</dbReference>
<dbReference type="InterPro" id="IPR000014">
    <property type="entry name" value="PAS"/>
</dbReference>
<dbReference type="InterPro" id="IPR005467">
    <property type="entry name" value="His_kinase_dom"/>
</dbReference>
<dbReference type="InterPro" id="IPR036890">
    <property type="entry name" value="HATPase_C_sf"/>
</dbReference>
<dbReference type="PANTHER" id="PTHR43711">
    <property type="entry name" value="TWO-COMPONENT HISTIDINE KINASE"/>
    <property type="match status" value="1"/>
</dbReference>
<dbReference type="CDD" id="cd00130">
    <property type="entry name" value="PAS"/>
    <property type="match status" value="1"/>
</dbReference>
<dbReference type="InterPro" id="IPR036097">
    <property type="entry name" value="HisK_dim/P_sf"/>
</dbReference>
<accession>A0ABT4CV83</accession>
<dbReference type="Gene3D" id="1.10.287.130">
    <property type="match status" value="1"/>
</dbReference>
<organism evidence="12 13">
    <name type="scientific">Clostridium aestuarii</name>
    <dbReference type="NCBI Taxonomy" id="338193"/>
    <lineage>
        <taxon>Bacteria</taxon>
        <taxon>Bacillati</taxon>
        <taxon>Bacillota</taxon>
        <taxon>Clostridia</taxon>
        <taxon>Eubacteriales</taxon>
        <taxon>Clostridiaceae</taxon>
        <taxon>Clostridium</taxon>
    </lineage>
</organism>
<dbReference type="SUPFAM" id="SSF55874">
    <property type="entry name" value="ATPase domain of HSP90 chaperone/DNA topoisomerase II/histidine kinase"/>
    <property type="match status" value="1"/>
</dbReference>
<feature type="transmembrane region" description="Helical" evidence="8">
    <location>
        <begin position="24"/>
        <end position="43"/>
    </location>
</feature>
<feature type="domain" description="Histidine kinase" evidence="9">
    <location>
        <begin position="456"/>
        <end position="678"/>
    </location>
</feature>
<evidence type="ECO:0000256" key="3">
    <source>
        <dbReference type="ARBA" id="ARBA00022553"/>
    </source>
</evidence>
<feature type="domain" description="PAS" evidence="10">
    <location>
        <begin position="316"/>
        <end position="386"/>
    </location>
</feature>
<dbReference type="SUPFAM" id="SSF47384">
    <property type="entry name" value="Homodimeric domain of signal transducing histidine kinase"/>
    <property type="match status" value="1"/>
</dbReference>
<dbReference type="SMART" id="SM00091">
    <property type="entry name" value="PAS"/>
    <property type="match status" value="1"/>
</dbReference>
<evidence type="ECO:0000259" key="11">
    <source>
        <dbReference type="PROSITE" id="PS50113"/>
    </source>
</evidence>
<dbReference type="CDD" id="cd16922">
    <property type="entry name" value="HATPase_EvgS-ArcB-TorS-like"/>
    <property type="match status" value="1"/>
</dbReference>
<dbReference type="GO" id="GO:0005524">
    <property type="term" value="F:ATP binding"/>
    <property type="evidence" value="ECO:0007669"/>
    <property type="project" value="UniProtKB-KW"/>
</dbReference>
<dbReference type="InterPro" id="IPR013767">
    <property type="entry name" value="PAS_fold"/>
</dbReference>
<dbReference type="SMART" id="SM00387">
    <property type="entry name" value="HATPase_c"/>
    <property type="match status" value="1"/>
</dbReference>
<evidence type="ECO:0000256" key="1">
    <source>
        <dbReference type="ARBA" id="ARBA00000085"/>
    </source>
</evidence>
<feature type="transmembrane region" description="Helical" evidence="8">
    <location>
        <begin position="241"/>
        <end position="259"/>
    </location>
</feature>
<evidence type="ECO:0000313" key="12">
    <source>
        <dbReference type="EMBL" id="MCY6482895.1"/>
    </source>
</evidence>
<keyword evidence="3" id="KW-0597">Phosphoprotein</keyword>
<dbReference type="PANTHER" id="PTHR43711:SF26">
    <property type="entry name" value="SENSOR HISTIDINE KINASE RCSC"/>
    <property type="match status" value="1"/>
</dbReference>
<keyword evidence="6" id="KW-0902">Two-component regulatory system</keyword>
<dbReference type="Proteomes" id="UP001078443">
    <property type="component" value="Unassembled WGS sequence"/>
</dbReference>
<dbReference type="Pfam" id="PF00512">
    <property type="entry name" value="HisKA"/>
    <property type="match status" value="1"/>
</dbReference>
<dbReference type="PRINTS" id="PR00344">
    <property type="entry name" value="BCTRLSENSOR"/>
</dbReference>
<sequence>MEKHISCFNMGVLSKKIKGLNKNILINIFLFIAMILMISRIALGNFQLFMLIIRLLSTAIPFVIFITAISTYKIAKNEYFMFIGIAFGFISVIGLLNIISYRKNVFFIGGPISNINMQLMIMYEYMYCISCLIANRFLYKKINIIKVIFVYLIVSILMILAIYKFEIFPIVYIKNYGVTSAFRKIRYGSLAFLVVNIFILDRNKKHFDDKIIKNMKLSFISSVIARIISIVYRAIYNELSITINCIIHIICILSIYLIYRAVIRTLIKKPNEILRDKSNELNDKLKNKNDELKAINQFLMKEIEERNQIENELRKSKERYKLLLELSPNGICVHDNGKCIYINKVGRRIFNIYSDNSIIGNSLLEFVHPDYKEIAIERIKNEQEGKKVPIIEEKIIRMNGEIAYVEAAGAPYMENGRCLTMCVIRDITERKRAQKNEELLREAKQYDKIKNEFFANISHELRTPLNVILGSLKLIKYHTENKPMVCVNNINKYIVYMNQNCYRLLRLVNNLIDVTKMDANFFEVDLHNGDIVKIVEDITLSVVPYAKNKYIDLIFDTEMEEQTIACDPYKIERVMLNLLSNAIKFTQNNGEIKVNIYDEEEKIIISVKDNGQGIPKDKQKIIFKRFMQVDKSFTRNYEGSGIGLSLVEGIVKMHEGNISVKSKEGEGSEFIVELPKKMCSEKEKIEPKTIEQNDKIERINIEFSDVYS</sequence>
<evidence type="ECO:0000256" key="6">
    <source>
        <dbReference type="ARBA" id="ARBA00023012"/>
    </source>
</evidence>
<proteinExistence type="predicted"/>
<dbReference type="InterPro" id="IPR000700">
    <property type="entry name" value="PAS-assoc_C"/>
</dbReference>
<dbReference type="SMART" id="SM00388">
    <property type="entry name" value="HisKA"/>
    <property type="match status" value="1"/>
</dbReference>
<feature type="transmembrane region" description="Helical" evidence="8">
    <location>
        <begin position="145"/>
        <end position="165"/>
    </location>
</feature>
<keyword evidence="4" id="KW-0808">Transferase</keyword>
<dbReference type="Gene3D" id="3.30.450.20">
    <property type="entry name" value="PAS domain"/>
    <property type="match status" value="1"/>
</dbReference>
<keyword evidence="8" id="KW-1133">Transmembrane helix</keyword>
<dbReference type="InterPro" id="IPR003661">
    <property type="entry name" value="HisK_dim/P_dom"/>
</dbReference>
<keyword evidence="5" id="KW-0418">Kinase</keyword>
<dbReference type="SUPFAM" id="SSF55785">
    <property type="entry name" value="PYP-like sensor domain (PAS domain)"/>
    <property type="match status" value="1"/>
</dbReference>
<evidence type="ECO:0000256" key="4">
    <source>
        <dbReference type="ARBA" id="ARBA00022679"/>
    </source>
</evidence>
<comment type="catalytic activity">
    <reaction evidence="1">
        <text>ATP + protein L-histidine = ADP + protein N-phospho-L-histidine.</text>
        <dbReference type="EC" id="2.7.13.3"/>
    </reaction>
</comment>
<dbReference type="PROSITE" id="PS50113">
    <property type="entry name" value="PAC"/>
    <property type="match status" value="1"/>
</dbReference>
<keyword evidence="12" id="KW-0547">Nucleotide-binding</keyword>
<evidence type="ECO:0000259" key="9">
    <source>
        <dbReference type="PROSITE" id="PS50109"/>
    </source>
</evidence>
<feature type="transmembrane region" description="Helical" evidence="8">
    <location>
        <begin position="49"/>
        <end position="72"/>
    </location>
</feature>
<keyword evidence="8" id="KW-0812">Transmembrane</keyword>
<dbReference type="InterPro" id="IPR003594">
    <property type="entry name" value="HATPase_dom"/>
</dbReference>
<keyword evidence="8" id="KW-0472">Membrane</keyword>
<dbReference type="CDD" id="cd00082">
    <property type="entry name" value="HisKA"/>
    <property type="match status" value="1"/>
</dbReference>
<dbReference type="InterPro" id="IPR033425">
    <property type="entry name" value="MASE3"/>
</dbReference>
<evidence type="ECO:0000256" key="8">
    <source>
        <dbReference type="SAM" id="Phobius"/>
    </source>
</evidence>
<dbReference type="InterPro" id="IPR050736">
    <property type="entry name" value="Sensor_HK_Regulatory"/>
</dbReference>
<feature type="domain" description="PAC" evidence="11">
    <location>
        <begin position="389"/>
        <end position="439"/>
    </location>
</feature>
<evidence type="ECO:0000256" key="2">
    <source>
        <dbReference type="ARBA" id="ARBA00012438"/>
    </source>
</evidence>
<name>A0ABT4CV83_9CLOT</name>
<evidence type="ECO:0000259" key="10">
    <source>
        <dbReference type="PROSITE" id="PS50112"/>
    </source>
</evidence>
<dbReference type="Pfam" id="PF00989">
    <property type="entry name" value="PAS"/>
    <property type="match status" value="1"/>
</dbReference>
<dbReference type="PROSITE" id="PS50109">
    <property type="entry name" value="HIS_KIN"/>
    <property type="match status" value="1"/>
</dbReference>
<gene>
    <name evidence="12" type="ORF">OW763_00815</name>
</gene>
<dbReference type="NCBIfam" id="TIGR00229">
    <property type="entry name" value="sensory_box"/>
    <property type="match status" value="1"/>
</dbReference>
<keyword evidence="13" id="KW-1185">Reference proteome</keyword>
<dbReference type="Gene3D" id="3.30.565.10">
    <property type="entry name" value="Histidine kinase-like ATPase, C-terminal domain"/>
    <property type="match status" value="1"/>
</dbReference>
<dbReference type="InterPro" id="IPR004358">
    <property type="entry name" value="Sig_transdc_His_kin-like_C"/>
</dbReference>
<evidence type="ECO:0000256" key="7">
    <source>
        <dbReference type="SAM" id="Coils"/>
    </source>
</evidence>
<feature type="transmembrane region" description="Helical" evidence="8">
    <location>
        <begin position="185"/>
        <end position="203"/>
    </location>
</feature>
<dbReference type="EC" id="2.7.13.3" evidence="2"/>
<comment type="caution">
    <text evidence="12">The sequence shown here is derived from an EMBL/GenBank/DDBJ whole genome shotgun (WGS) entry which is preliminary data.</text>
</comment>
<evidence type="ECO:0000313" key="13">
    <source>
        <dbReference type="Proteomes" id="UP001078443"/>
    </source>
</evidence>
<evidence type="ECO:0000256" key="5">
    <source>
        <dbReference type="ARBA" id="ARBA00022777"/>
    </source>
</evidence>
<feature type="coiled-coil region" evidence="7">
    <location>
        <begin position="271"/>
        <end position="326"/>
    </location>
</feature>
<keyword evidence="7" id="KW-0175">Coiled coil</keyword>
<keyword evidence="12" id="KW-0067">ATP-binding</keyword>
<dbReference type="RefSeq" id="WP_268039164.1">
    <property type="nucleotide sequence ID" value="NZ_JAPQER010000001.1"/>
</dbReference>
<dbReference type="Pfam" id="PF02518">
    <property type="entry name" value="HATPase_c"/>
    <property type="match status" value="1"/>
</dbReference>
<feature type="transmembrane region" description="Helical" evidence="8">
    <location>
        <begin position="79"/>
        <end position="99"/>
    </location>
</feature>
<protein>
    <recommendedName>
        <fullName evidence="2">histidine kinase</fullName>
        <ecNumber evidence="2">2.7.13.3</ecNumber>
    </recommendedName>
</protein>
<reference evidence="12" key="1">
    <citation type="submission" date="2022-12" db="EMBL/GenBank/DDBJ databases">
        <authorList>
            <person name="Wang J."/>
        </authorList>
    </citation>
    <scope>NUCLEOTIDE SEQUENCE</scope>
    <source>
        <strain evidence="12">HY-45-18</strain>
    </source>
</reference>
<dbReference type="InterPro" id="IPR035965">
    <property type="entry name" value="PAS-like_dom_sf"/>
</dbReference>
<dbReference type="Pfam" id="PF17159">
    <property type="entry name" value="MASE3"/>
    <property type="match status" value="1"/>
</dbReference>